<name>A0A0D9YL86_9ORYZ</name>
<evidence type="ECO:0000313" key="4">
    <source>
        <dbReference type="Proteomes" id="UP000026961"/>
    </source>
</evidence>
<protein>
    <recommendedName>
        <fullName evidence="2">PPIase cyclophilin-type domain-containing protein</fullName>
    </recommendedName>
</protein>
<organism evidence="3">
    <name type="scientific">Oryza glumipatula</name>
    <dbReference type="NCBI Taxonomy" id="40148"/>
    <lineage>
        <taxon>Eukaryota</taxon>
        <taxon>Viridiplantae</taxon>
        <taxon>Streptophyta</taxon>
        <taxon>Embryophyta</taxon>
        <taxon>Tracheophyta</taxon>
        <taxon>Spermatophyta</taxon>
        <taxon>Magnoliopsida</taxon>
        <taxon>Liliopsida</taxon>
        <taxon>Poales</taxon>
        <taxon>Poaceae</taxon>
        <taxon>BOP clade</taxon>
        <taxon>Oryzoideae</taxon>
        <taxon>Oryzeae</taxon>
        <taxon>Oryzinae</taxon>
        <taxon>Oryza</taxon>
    </lineage>
</organism>
<sequence length="105" mass="11707">MELYADVVPLTSENFRTLYTSNKKPLDYKGSVIHSMHCERIHFFTCVAWFDGNHVVFDRLISGFHNLKAIEAEVGSTSGTTTKINEVKIANCGEVVIAPVAVVNY</sequence>
<reference evidence="3" key="2">
    <citation type="submission" date="2018-05" db="EMBL/GenBank/DDBJ databases">
        <title>OgluRS3 (Oryza glumaepatula Reference Sequence Version 3).</title>
        <authorList>
            <person name="Zhang J."/>
            <person name="Kudrna D."/>
            <person name="Lee S."/>
            <person name="Talag J."/>
            <person name="Welchert J."/>
            <person name="Wing R.A."/>
        </authorList>
    </citation>
    <scope>NUCLEOTIDE SEQUENCE [LARGE SCALE GENOMIC DNA]</scope>
</reference>
<accession>A0A0D9YL86</accession>
<dbReference type="Gene3D" id="2.40.100.10">
    <property type="entry name" value="Cyclophilin-like"/>
    <property type="match status" value="2"/>
</dbReference>
<feature type="domain" description="PPIase cyclophilin-type" evidence="2">
    <location>
        <begin position="39"/>
        <end position="93"/>
    </location>
</feature>
<proteinExistence type="inferred from homology"/>
<dbReference type="GO" id="GO:0006457">
    <property type="term" value="P:protein folding"/>
    <property type="evidence" value="ECO:0007669"/>
    <property type="project" value="TreeGrafter"/>
</dbReference>
<dbReference type="eggNOG" id="KOG0865">
    <property type="taxonomic scope" value="Eukaryota"/>
</dbReference>
<dbReference type="AlphaFoldDB" id="A0A0D9YL86"/>
<dbReference type="PANTHER" id="PTHR11071">
    <property type="entry name" value="PEPTIDYL-PROLYL CIS-TRANS ISOMERASE"/>
    <property type="match status" value="1"/>
</dbReference>
<dbReference type="Proteomes" id="UP000026961">
    <property type="component" value="Chromosome 2"/>
</dbReference>
<dbReference type="PANTHER" id="PTHR11071:SF561">
    <property type="entry name" value="PEPTIDYL-PROLYL CIS-TRANS ISOMERASE D-RELATED"/>
    <property type="match status" value="1"/>
</dbReference>
<dbReference type="Gramene" id="OGLUM02G00800.1">
    <property type="protein sequence ID" value="OGLUM02G00800.1"/>
    <property type="gene ID" value="OGLUM02G00800"/>
</dbReference>
<dbReference type="GO" id="GO:0003755">
    <property type="term" value="F:peptidyl-prolyl cis-trans isomerase activity"/>
    <property type="evidence" value="ECO:0007669"/>
    <property type="project" value="InterPro"/>
</dbReference>
<dbReference type="GO" id="GO:0016018">
    <property type="term" value="F:cyclosporin A binding"/>
    <property type="evidence" value="ECO:0007669"/>
    <property type="project" value="TreeGrafter"/>
</dbReference>
<dbReference type="STRING" id="40148.A0A0D9YL86"/>
<dbReference type="GO" id="GO:0005737">
    <property type="term" value="C:cytoplasm"/>
    <property type="evidence" value="ECO:0007669"/>
    <property type="project" value="TreeGrafter"/>
</dbReference>
<dbReference type="InterPro" id="IPR002130">
    <property type="entry name" value="Cyclophilin-type_PPIase_dom"/>
</dbReference>
<dbReference type="HOGENOM" id="CLU_012062_4_3_1"/>
<keyword evidence="4" id="KW-1185">Reference proteome</keyword>
<evidence type="ECO:0000313" key="3">
    <source>
        <dbReference type="EnsemblPlants" id="OGLUM02G00800.1"/>
    </source>
</evidence>
<dbReference type="Pfam" id="PF00160">
    <property type="entry name" value="Pro_isomerase"/>
    <property type="match status" value="1"/>
</dbReference>
<comment type="similarity">
    <text evidence="1">Belongs to the cyclophilin-type PPIase family.</text>
</comment>
<evidence type="ECO:0000256" key="1">
    <source>
        <dbReference type="ARBA" id="ARBA00007365"/>
    </source>
</evidence>
<dbReference type="InterPro" id="IPR029000">
    <property type="entry name" value="Cyclophilin-like_dom_sf"/>
</dbReference>
<evidence type="ECO:0000259" key="2">
    <source>
        <dbReference type="Pfam" id="PF00160"/>
    </source>
</evidence>
<reference evidence="3" key="1">
    <citation type="submission" date="2015-04" db="UniProtKB">
        <authorList>
            <consortium name="EnsemblPlants"/>
        </authorList>
    </citation>
    <scope>IDENTIFICATION</scope>
</reference>
<dbReference type="EnsemblPlants" id="OGLUM02G00800.1">
    <property type="protein sequence ID" value="OGLUM02G00800.1"/>
    <property type="gene ID" value="OGLUM02G00800"/>
</dbReference>
<dbReference type="SUPFAM" id="SSF50891">
    <property type="entry name" value="Cyclophilin-like"/>
    <property type="match status" value="1"/>
</dbReference>